<evidence type="ECO:0000313" key="8">
    <source>
        <dbReference type="EnsemblMetazoa" id="ISCW020957-PA"/>
    </source>
</evidence>
<evidence type="ECO:0000256" key="2">
    <source>
        <dbReference type="ARBA" id="ARBA00022692"/>
    </source>
</evidence>
<feature type="transmembrane region" description="Helical" evidence="5">
    <location>
        <begin position="222"/>
        <end position="243"/>
    </location>
</feature>
<evidence type="ECO:0000256" key="1">
    <source>
        <dbReference type="ARBA" id="ARBA00004141"/>
    </source>
</evidence>
<gene>
    <name evidence="7" type="ORF">IscW_ISCW020957</name>
</gene>
<dbReference type="VEuPathDB" id="VectorBase:ISCI020957"/>
<dbReference type="EMBL" id="ABJB010432161">
    <property type="status" value="NOT_ANNOTATED_CDS"/>
    <property type="molecule type" value="Genomic_DNA"/>
</dbReference>
<proteinExistence type="predicted"/>
<dbReference type="InterPro" id="IPR036259">
    <property type="entry name" value="MFS_trans_sf"/>
</dbReference>
<dbReference type="PANTHER" id="PTHR24064">
    <property type="entry name" value="SOLUTE CARRIER FAMILY 22 MEMBER"/>
    <property type="match status" value="1"/>
</dbReference>
<keyword evidence="2 5" id="KW-0812">Transmembrane</keyword>
<dbReference type="Gene3D" id="1.20.1250.20">
    <property type="entry name" value="MFS general substrate transporter like domains"/>
    <property type="match status" value="1"/>
</dbReference>
<dbReference type="PaxDb" id="6945-B7Q8Y1"/>
<dbReference type="EMBL" id="ABJB010569780">
    <property type="status" value="NOT_ANNOTATED_CDS"/>
    <property type="molecule type" value="Genomic_DNA"/>
</dbReference>
<organism>
    <name type="scientific">Ixodes scapularis</name>
    <name type="common">Black-legged tick</name>
    <name type="synonym">Deer tick</name>
    <dbReference type="NCBI Taxonomy" id="6945"/>
    <lineage>
        <taxon>Eukaryota</taxon>
        <taxon>Metazoa</taxon>
        <taxon>Ecdysozoa</taxon>
        <taxon>Arthropoda</taxon>
        <taxon>Chelicerata</taxon>
        <taxon>Arachnida</taxon>
        <taxon>Acari</taxon>
        <taxon>Parasitiformes</taxon>
        <taxon>Ixodida</taxon>
        <taxon>Ixodoidea</taxon>
        <taxon>Ixodidae</taxon>
        <taxon>Ixodinae</taxon>
        <taxon>Ixodes</taxon>
    </lineage>
</organism>
<sequence length="532" mass="58800">MDIATVLEHIGDFGKYQLYVQLLTCLPPALCGAHQRAHVFLAATPEHRCYIEGCDNNKTRFHEPWASFAIPEGSPSDVQCFKYSRVSPTNSTCLASDFSNISRGCDRWIYATTEFEETIVTEFNIVCKDEWLVSFSQSLFMLGVMVSAVVFGHISDRYGRRISFLVVPPIFLISAWATVFTSSYAAFTSARFITAIASSALFQTSFVLAIELIGPSHRLLSMLIYQMAFPLGECFLAISAYYLRTWRTLEIALSIPVFLLLPYYWLLPESFAWCLYNSKHAQALDIINKAARWNGKPPVPDMVGTAILPIPHISSGTMHPLTYFTSSTQKSGRGNLTRPVPNHLTAPALTLCRLVNAMVYYGLSLSAEDLAGSTYKNFIFLALIEFPGVILSVLALRFFGRRYVLSFYLIVAGIFCAIVPVVPDNIQWLTTTLVIIGKCNISASFAVIYLYSAEVFPTSHRNTGIGIGSMSARLGTIAAPFVASDLGRLHPIMPMIVFGSMSLLAGVLTLTLPETRGQRLPQTIEEAESLGT</sequence>
<reference evidence="8" key="2">
    <citation type="submission" date="2020-05" db="UniProtKB">
        <authorList>
            <consortium name="EnsemblMetazoa"/>
        </authorList>
    </citation>
    <scope>IDENTIFICATION</scope>
    <source>
        <strain evidence="8">wikel</strain>
    </source>
</reference>
<dbReference type="InterPro" id="IPR020846">
    <property type="entry name" value="MFS_dom"/>
</dbReference>
<feature type="transmembrane region" description="Helical" evidence="5">
    <location>
        <begin position="375"/>
        <end position="396"/>
    </location>
</feature>
<dbReference type="InParanoid" id="B7Q8Y1"/>
<dbReference type="EMBL" id="DS886620">
    <property type="protein sequence ID" value="EEC15303.1"/>
    <property type="molecule type" value="Genomic_DNA"/>
</dbReference>
<feature type="transmembrane region" description="Helical" evidence="5">
    <location>
        <begin position="249"/>
        <end position="267"/>
    </location>
</feature>
<evidence type="ECO:0000256" key="4">
    <source>
        <dbReference type="ARBA" id="ARBA00023136"/>
    </source>
</evidence>
<feature type="transmembrane region" description="Helical" evidence="5">
    <location>
        <begin position="164"/>
        <end position="186"/>
    </location>
</feature>
<evidence type="ECO:0000256" key="3">
    <source>
        <dbReference type="ARBA" id="ARBA00022989"/>
    </source>
</evidence>
<dbReference type="VEuPathDB" id="VectorBase:ISCW020957"/>
<dbReference type="Pfam" id="PF00083">
    <property type="entry name" value="Sugar_tr"/>
    <property type="match status" value="1"/>
</dbReference>
<feature type="transmembrane region" description="Helical" evidence="5">
    <location>
        <begin position="131"/>
        <end position="152"/>
    </location>
</feature>
<dbReference type="GO" id="GO:0016020">
    <property type="term" value="C:membrane"/>
    <property type="evidence" value="ECO:0007669"/>
    <property type="project" value="UniProtKB-SubCell"/>
</dbReference>
<dbReference type="EMBL" id="ABJB010154856">
    <property type="status" value="NOT_ANNOTATED_CDS"/>
    <property type="molecule type" value="Genomic_DNA"/>
</dbReference>
<dbReference type="GO" id="GO:0022857">
    <property type="term" value="F:transmembrane transporter activity"/>
    <property type="evidence" value="ECO:0007669"/>
    <property type="project" value="InterPro"/>
</dbReference>
<keyword evidence="3 5" id="KW-1133">Transmembrane helix</keyword>
<evidence type="ECO:0000313" key="7">
    <source>
        <dbReference type="EMBL" id="EEC15303.1"/>
    </source>
</evidence>
<dbReference type="VEuPathDB" id="VectorBase:ISCP_018813"/>
<evidence type="ECO:0000313" key="9">
    <source>
        <dbReference type="Proteomes" id="UP000001555"/>
    </source>
</evidence>
<protein>
    <submittedName>
        <fullName evidence="7 8">Organic cation/carnitine transporter, putative</fullName>
    </submittedName>
</protein>
<feature type="domain" description="Major facilitator superfamily (MFS) profile" evidence="6">
    <location>
        <begin position="92"/>
        <end position="517"/>
    </location>
</feature>
<feature type="transmembrane region" description="Helical" evidence="5">
    <location>
        <begin position="403"/>
        <end position="422"/>
    </location>
</feature>
<accession>B7Q8Y1</accession>
<feature type="transmembrane region" description="Helical" evidence="5">
    <location>
        <begin position="192"/>
        <end position="210"/>
    </location>
</feature>
<feature type="transmembrane region" description="Helical" evidence="5">
    <location>
        <begin position="489"/>
        <end position="512"/>
    </location>
</feature>
<dbReference type="EnsemblMetazoa" id="ISCW020957-RA">
    <property type="protein sequence ID" value="ISCW020957-PA"/>
    <property type="gene ID" value="ISCW020957"/>
</dbReference>
<dbReference type="EMBL" id="ABJB011080958">
    <property type="status" value="NOT_ANNOTATED_CDS"/>
    <property type="molecule type" value="Genomic_DNA"/>
</dbReference>
<dbReference type="InterPro" id="IPR005828">
    <property type="entry name" value="MFS_sugar_transport-like"/>
</dbReference>
<dbReference type="Proteomes" id="UP000001555">
    <property type="component" value="Unassembled WGS sequence"/>
</dbReference>
<name>B7Q8Y1_IXOSC</name>
<dbReference type="PROSITE" id="PS50850">
    <property type="entry name" value="MFS"/>
    <property type="match status" value="1"/>
</dbReference>
<evidence type="ECO:0000259" key="6">
    <source>
        <dbReference type="PROSITE" id="PS50850"/>
    </source>
</evidence>
<dbReference type="CDD" id="cd17317">
    <property type="entry name" value="MFS_SLC22"/>
    <property type="match status" value="1"/>
</dbReference>
<reference evidence="7 9" key="1">
    <citation type="submission" date="2008-03" db="EMBL/GenBank/DDBJ databases">
        <title>Annotation of Ixodes scapularis.</title>
        <authorList>
            <consortium name="Ixodes scapularis Genome Project Consortium"/>
            <person name="Caler E."/>
            <person name="Hannick L.I."/>
            <person name="Bidwell S."/>
            <person name="Joardar V."/>
            <person name="Thiagarajan M."/>
            <person name="Amedeo P."/>
            <person name="Galinsky K.J."/>
            <person name="Schobel S."/>
            <person name="Inman J."/>
            <person name="Hostetler J."/>
            <person name="Miller J."/>
            <person name="Hammond M."/>
            <person name="Megy K."/>
            <person name="Lawson D."/>
            <person name="Kodira C."/>
            <person name="Sutton G."/>
            <person name="Meyer J."/>
            <person name="Hill C.A."/>
            <person name="Birren B."/>
            <person name="Nene V."/>
            <person name="Collins F."/>
            <person name="Alarcon-Chaidez F."/>
            <person name="Wikel S."/>
            <person name="Strausberg R."/>
        </authorList>
    </citation>
    <scope>NUCLEOTIDE SEQUENCE [LARGE SCALE GENOMIC DNA]</scope>
    <source>
        <strain evidence="9">Wikel</strain>
        <strain evidence="7">Wikel colony</strain>
    </source>
</reference>
<feature type="transmembrane region" description="Helical" evidence="5">
    <location>
        <begin position="463"/>
        <end position="483"/>
    </location>
</feature>
<keyword evidence="9" id="KW-1185">Reference proteome</keyword>
<keyword evidence="4 5" id="KW-0472">Membrane</keyword>
<dbReference type="OrthoDB" id="3936150at2759"/>
<feature type="transmembrane region" description="Helical" evidence="5">
    <location>
        <begin position="428"/>
        <end position="451"/>
    </location>
</feature>
<dbReference type="AlphaFoldDB" id="B7Q8Y1"/>
<dbReference type="SUPFAM" id="SSF103473">
    <property type="entry name" value="MFS general substrate transporter"/>
    <property type="match status" value="1"/>
</dbReference>
<dbReference type="HOGENOM" id="CLU_001265_33_4_1"/>
<evidence type="ECO:0000256" key="5">
    <source>
        <dbReference type="SAM" id="Phobius"/>
    </source>
</evidence>
<comment type="subcellular location">
    <subcellularLocation>
        <location evidence="1">Membrane</location>
        <topology evidence="1">Multi-pass membrane protein</topology>
    </subcellularLocation>
</comment>